<dbReference type="KEGG" id="hir:HETIRDRAFT_448320"/>
<dbReference type="GeneID" id="20675847"/>
<dbReference type="EMBL" id="KI925455">
    <property type="protein sequence ID" value="ETW85086.1"/>
    <property type="molecule type" value="Genomic_DNA"/>
</dbReference>
<feature type="transmembrane region" description="Helical" evidence="2">
    <location>
        <begin position="95"/>
        <end position="116"/>
    </location>
</feature>
<keyword evidence="5" id="KW-1185">Reference proteome</keyword>
<evidence type="ECO:0000313" key="5">
    <source>
        <dbReference type="Proteomes" id="UP000030671"/>
    </source>
</evidence>
<evidence type="ECO:0000313" key="4">
    <source>
        <dbReference type="EMBL" id="ETW85086.1"/>
    </source>
</evidence>
<feature type="transmembrane region" description="Helical" evidence="2">
    <location>
        <begin position="68"/>
        <end position="89"/>
    </location>
</feature>
<protein>
    <recommendedName>
        <fullName evidence="3">DUF6534 domain-containing protein</fullName>
    </recommendedName>
</protein>
<dbReference type="InParanoid" id="W4KJ36"/>
<dbReference type="InterPro" id="IPR045339">
    <property type="entry name" value="DUF6534"/>
</dbReference>
<accession>W4KJ36</accession>
<dbReference type="Proteomes" id="UP000030671">
    <property type="component" value="Unassembled WGS sequence"/>
</dbReference>
<feature type="transmembrane region" description="Helical" evidence="2">
    <location>
        <begin position="29"/>
        <end position="47"/>
    </location>
</feature>
<evidence type="ECO:0000256" key="2">
    <source>
        <dbReference type="SAM" id="Phobius"/>
    </source>
</evidence>
<evidence type="ECO:0000256" key="1">
    <source>
        <dbReference type="SAM" id="MobiDB-lite"/>
    </source>
</evidence>
<organism evidence="4 5">
    <name type="scientific">Heterobasidion irregulare (strain TC 32-1)</name>
    <dbReference type="NCBI Taxonomy" id="747525"/>
    <lineage>
        <taxon>Eukaryota</taxon>
        <taxon>Fungi</taxon>
        <taxon>Dikarya</taxon>
        <taxon>Basidiomycota</taxon>
        <taxon>Agaricomycotina</taxon>
        <taxon>Agaricomycetes</taxon>
        <taxon>Russulales</taxon>
        <taxon>Bondarzewiaceae</taxon>
        <taxon>Heterobasidion</taxon>
        <taxon>Heterobasidion annosum species complex</taxon>
    </lineage>
</organism>
<dbReference type="HOGENOM" id="CLU_1354769_0_0_1"/>
<name>W4KJ36_HETIT</name>
<feature type="compositionally biased region" description="Polar residues" evidence="1">
    <location>
        <begin position="164"/>
        <end position="175"/>
    </location>
</feature>
<feature type="region of interest" description="Disordered" evidence="1">
    <location>
        <begin position="164"/>
        <end position="202"/>
    </location>
</feature>
<gene>
    <name evidence="4" type="ORF">HETIRDRAFT_448320</name>
</gene>
<dbReference type="RefSeq" id="XP_009541972.1">
    <property type="nucleotide sequence ID" value="XM_009543677.1"/>
</dbReference>
<keyword evidence="2" id="KW-0472">Membrane</keyword>
<reference evidence="4 5" key="1">
    <citation type="journal article" date="2012" name="New Phytol.">
        <title>Insight into trade-off between wood decay and parasitism from the genome of a fungal forest pathogen.</title>
        <authorList>
            <person name="Olson A."/>
            <person name="Aerts A."/>
            <person name="Asiegbu F."/>
            <person name="Belbahri L."/>
            <person name="Bouzid O."/>
            <person name="Broberg A."/>
            <person name="Canback B."/>
            <person name="Coutinho P.M."/>
            <person name="Cullen D."/>
            <person name="Dalman K."/>
            <person name="Deflorio G."/>
            <person name="van Diepen L.T."/>
            <person name="Dunand C."/>
            <person name="Duplessis S."/>
            <person name="Durling M."/>
            <person name="Gonthier P."/>
            <person name="Grimwood J."/>
            <person name="Fossdal C.G."/>
            <person name="Hansson D."/>
            <person name="Henrissat B."/>
            <person name="Hietala A."/>
            <person name="Himmelstrand K."/>
            <person name="Hoffmeister D."/>
            <person name="Hogberg N."/>
            <person name="James T.Y."/>
            <person name="Karlsson M."/>
            <person name="Kohler A."/>
            <person name="Kues U."/>
            <person name="Lee Y.H."/>
            <person name="Lin Y.C."/>
            <person name="Lind M."/>
            <person name="Lindquist E."/>
            <person name="Lombard V."/>
            <person name="Lucas S."/>
            <person name="Lunden K."/>
            <person name="Morin E."/>
            <person name="Murat C."/>
            <person name="Park J."/>
            <person name="Raffaello T."/>
            <person name="Rouze P."/>
            <person name="Salamov A."/>
            <person name="Schmutz J."/>
            <person name="Solheim H."/>
            <person name="Stahlberg J."/>
            <person name="Velez H."/>
            <person name="de Vries R.P."/>
            <person name="Wiebenga A."/>
            <person name="Woodward S."/>
            <person name="Yakovlev I."/>
            <person name="Garbelotto M."/>
            <person name="Martin F."/>
            <person name="Grigoriev I.V."/>
            <person name="Stenlid J."/>
        </authorList>
    </citation>
    <scope>NUCLEOTIDE SEQUENCE [LARGE SCALE GENOMIC DNA]</scope>
    <source>
        <strain evidence="4 5">TC 32-1</strain>
    </source>
</reference>
<dbReference type="PANTHER" id="PTHR40465">
    <property type="entry name" value="CHROMOSOME 1, WHOLE GENOME SHOTGUN SEQUENCE"/>
    <property type="match status" value="1"/>
</dbReference>
<proteinExistence type="predicted"/>
<evidence type="ECO:0000259" key="3">
    <source>
        <dbReference type="Pfam" id="PF20152"/>
    </source>
</evidence>
<keyword evidence="2" id="KW-0812">Transmembrane</keyword>
<dbReference type="AlphaFoldDB" id="W4KJ36"/>
<dbReference type="Pfam" id="PF20152">
    <property type="entry name" value="DUF6534"/>
    <property type="match status" value="1"/>
</dbReference>
<dbReference type="PANTHER" id="PTHR40465:SF1">
    <property type="entry name" value="DUF6534 DOMAIN-CONTAINING PROTEIN"/>
    <property type="match status" value="1"/>
</dbReference>
<sequence>MVTVDVLKLDFVSPLTQPPVGKIPIDVPFLPAFLDVAVTGILLTFLLRSRADIYSKRFRRVVTRLMIVAWEAAIPPCACAVTALVTYFTLVNVNYWDLTFQAILGKLYVISLFVTLNGRADIDAQRSHFPTFSNIISPTTGPSIRLSNTRPPEFVAARPSGTISFSSVHQTPTSDVETEGSQDDLERGRRWISRTPGSDLKT</sequence>
<dbReference type="eggNOG" id="ENOG502T2EC">
    <property type="taxonomic scope" value="Eukaryota"/>
</dbReference>
<dbReference type="OrthoDB" id="3155837at2759"/>
<keyword evidence="2" id="KW-1133">Transmembrane helix</keyword>
<feature type="domain" description="DUF6534" evidence="3">
    <location>
        <begin position="32"/>
        <end position="120"/>
    </location>
</feature>